<accession>A0A402DNQ5</accession>
<reference evidence="1 2" key="1">
    <citation type="submission" date="2019-01" db="EMBL/GenBank/DDBJ databases">
        <title>Draft genome sequence of Cellulomonas takizawaensis strain TKZ-21.</title>
        <authorList>
            <person name="Yamamura H."/>
            <person name="Hayashi T."/>
            <person name="Hamada M."/>
            <person name="Serisawa Y."/>
            <person name="Matsuyama K."/>
            <person name="Nakagawa Y."/>
            <person name="Otoguro M."/>
            <person name="Yanagida F."/>
            <person name="Hayakawa M."/>
        </authorList>
    </citation>
    <scope>NUCLEOTIDE SEQUENCE [LARGE SCALE GENOMIC DNA]</scope>
    <source>
        <strain evidence="1 2">NBRC12680</strain>
    </source>
</reference>
<comment type="caution">
    <text evidence="1">The sequence shown here is derived from an EMBL/GenBank/DDBJ whole genome shotgun (WGS) entry which is preliminary data.</text>
</comment>
<sequence>MDRERSGTLAADAASIGALADPVRLALYRYVVAQPEPVSRDQAAEAVGVARHQARFHLDRLETDGLLASSRARLTGRSGPGAGRPAKLYRRSPREVAVSLPDREYELAGRLLSDAVAESVRDGSPVLDAVTRAFAGYGRAAARQAPPAEPDADPLDGTAEVLARHGYEPHRDGDRVDLHNCPFHALAQAQTDLICHANLCLVAAVADEVAHDSVTARLEPQPDRCCVVLESSQASARRPGDLC</sequence>
<protein>
    <submittedName>
        <fullName evidence="1">Transcriptional regulator</fullName>
    </submittedName>
</protein>
<evidence type="ECO:0000313" key="1">
    <source>
        <dbReference type="EMBL" id="GCE75726.1"/>
    </source>
</evidence>
<gene>
    <name evidence="1" type="ORF">CBZ_07820</name>
</gene>
<evidence type="ECO:0000313" key="2">
    <source>
        <dbReference type="Proteomes" id="UP000289954"/>
    </source>
</evidence>
<dbReference type="AlphaFoldDB" id="A0A402DNQ5"/>
<dbReference type="InterPro" id="IPR036390">
    <property type="entry name" value="WH_DNA-bd_sf"/>
</dbReference>
<dbReference type="Gene3D" id="1.10.10.10">
    <property type="entry name" value="Winged helix-like DNA-binding domain superfamily/Winged helix DNA-binding domain"/>
    <property type="match status" value="1"/>
</dbReference>
<organism evidence="1 2">
    <name type="scientific">Cellulomonas biazotea</name>
    <dbReference type="NCBI Taxonomy" id="1709"/>
    <lineage>
        <taxon>Bacteria</taxon>
        <taxon>Bacillati</taxon>
        <taxon>Actinomycetota</taxon>
        <taxon>Actinomycetes</taxon>
        <taxon>Micrococcales</taxon>
        <taxon>Cellulomonadaceae</taxon>
        <taxon>Cellulomonas</taxon>
    </lineage>
</organism>
<dbReference type="Proteomes" id="UP000289954">
    <property type="component" value="Unassembled WGS sequence"/>
</dbReference>
<proteinExistence type="predicted"/>
<dbReference type="RefSeq" id="WP_218022704.1">
    <property type="nucleotide sequence ID" value="NZ_BIMR01000041.1"/>
</dbReference>
<dbReference type="EMBL" id="BIMR01000041">
    <property type="protein sequence ID" value="GCE75726.1"/>
    <property type="molecule type" value="Genomic_DNA"/>
</dbReference>
<name>A0A402DNQ5_9CELL</name>
<dbReference type="Pfam" id="PF12840">
    <property type="entry name" value="HTH_20"/>
    <property type="match status" value="1"/>
</dbReference>
<keyword evidence="2" id="KW-1185">Reference proteome</keyword>
<dbReference type="InterPro" id="IPR036388">
    <property type="entry name" value="WH-like_DNA-bd_sf"/>
</dbReference>
<dbReference type="SUPFAM" id="SSF46785">
    <property type="entry name" value="Winged helix' DNA-binding domain"/>
    <property type="match status" value="1"/>
</dbReference>